<name>A0A6M1KP76_9STRE</name>
<sequence length="142" mass="16552">MSEEQYLPVKESLGYRNLKIALMNVFSIDLDKFTIIEGEFENFGFHLNYNNKEIIIWITSTGKNRQFEYGEGGQLMISLPNPKYPDRSFLDRVTLESLLTDTEKIEAVDYAFGRYEHRLEIALAILKDYLDSDEAKVLLKNE</sequence>
<gene>
    <name evidence="1" type="ORF">G5B50_07295</name>
</gene>
<evidence type="ECO:0000313" key="1">
    <source>
        <dbReference type="EMBL" id="NGL84569.1"/>
    </source>
</evidence>
<protein>
    <submittedName>
        <fullName evidence="1">Uncharacterized protein</fullName>
    </submittedName>
</protein>
<dbReference type="Proteomes" id="UP000479499">
    <property type="component" value="Unassembled WGS sequence"/>
</dbReference>
<organism evidence="1 2">
    <name type="scientific">Streptococcus equi subsp. ruminatorum</name>
    <dbReference type="NCBI Taxonomy" id="254358"/>
    <lineage>
        <taxon>Bacteria</taxon>
        <taxon>Bacillati</taxon>
        <taxon>Bacillota</taxon>
        <taxon>Bacilli</taxon>
        <taxon>Lactobacillales</taxon>
        <taxon>Streptococcaceae</taxon>
        <taxon>Streptococcus</taxon>
    </lineage>
</organism>
<dbReference type="EMBL" id="JAAKFZ010000018">
    <property type="protein sequence ID" value="NGL84569.1"/>
    <property type="molecule type" value="Genomic_DNA"/>
</dbReference>
<comment type="caution">
    <text evidence="1">The sequence shown here is derived from an EMBL/GenBank/DDBJ whole genome shotgun (WGS) entry which is preliminary data.</text>
</comment>
<evidence type="ECO:0000313" key="2">
    <source>
        <dbReference type="Proteomes" id="UP000479499"/>
    </source>
</evidence>
<dbReference type="AlphaFoldDB" id="A0A6M1KP76"/>
<accession>A0A6M1KP76</accession>
<reference evidence="1 2" key="1">
    <citation type="submission" date="2020-02" db="EMBL/GenBank/DDBJ databases">
        <title>M-like protein SrM is not crucial to the virulence of a novel isolate of Streptococcus equi subsp. ruminatorum from Macaca mulatta.</title>
        <authorList>
            <person name="Guo G."/>
            <person name="Cheng L."/>
            <person name="Zhang W."/>
        </authorList>
    </citation>
    <scope>NUCLEOTIDE SEQUENCE [LARGE SCALE GENOMIC DNA]</scope>
    <source>
        <strain evidence="1 2">FJ1804</strain>
    </source>
</reference>
<dbReference type="RefSeq" id="WP_012679803.1">
    <property type="nucleotide sequence ID" value="NZ_JAAKFZ010000018.1"/>
</dbReference>
<proteinExistence type="predicted"/>